<comment type="caution">
    <text evidence="2">The sequence shown here is derived from an EMBL/GenBank/DDBJ whole genome shotgun (WGS) entry which is preliminary data.</text>
</comment>
<reference evidence="2 3" key="1">
    <citation type="submission" date="2015-09" db="EMBL/GenBank/DDBJ databases">
        <title>Draft genome of a European isolate of the apple canker pathogen Neonectria ditissima.</title>
        <authorList>
            <person name="Gomez-Cortecero A."/>
            <person name="Harrison R.J."/>
            <person name="Armitage A.D."/>
        </authorList>
    </citation>
    <scope>NUCLEOTIDE SEQUENCE [LARGE SCALE GENOMIC DNA]</scope>
    <source>
        <strain evidence="2 3">R09/05</strain>
    </source>
</reference>
<sequence>MIKGTDFSRVELWGHVFRFPPLPKGKSHLSHAALASCARPTRSFVPTKRGPAPPHEPQPCRGIVAGAYLDNEGLSIAFLLQLRRLNLLRLDVASDDDDDDDDDGSFETALCDGATDDGDGGTHPPSPATLQRRQRLRSHPNEKPLRAAQALFYKQFTRPIAKTLLIAVFTYQLAYWAWTKAETDEIRAERDGPSPPPSLRWLLLWNPGLANVVRV</sequence>
<keyword evidence="3" id="KW-1185">Reference proteome</keyword>
<dbReference type="AlphaFoldDB" id="A0A0P7BLZ8"/>
<dbReference type="OrthoDB" id="2120024at2759"/>
<proteinExistence type="predicted"/>
<accession>A0A0P7BLZ8</accession>
<dbReference type="Proteomes" id="UP000050424">
    <property type="component" value="Unassembled WGS sequence"/>
</dbReference>
<feature type="region of interest" description="Disordered" evidence="1">
    <location>
        <begin position="94"/>
        <end position="141"/>
    </location>
</feature>
<protein>
    <submittedName>
        <fullName evidence="2">Uncharacterized protein</fullName>
    </submittedName>
</protein>
<name>A0A0P7BLZ8_9HYPO</name>
<evidence type="ECO:0000313" key="2">
    <source>
        <dbReference type="EMBL" id="KPM41622.1"/>
    </source>
</evidence>
<evidence type="ECO:0000313" key="3">
    <source>
        <dbReference type="Proteomes" id="UP000050424"/>
    </source>
</evidence>
<organism evidence="2 3">
    <name type="scientific">Neonectria ditissima</name>
    <dbReference type="NCBI Taxonomy" id="78410"/>
    <lineage>
        <taxon>Eukaryota</taxon>
        <taxon>Fungi</taxon>
        <taxon>Dikarya</taxon>
        <taxon>Ascomycota</taxon>
        <taxon>Pezizomycotina</taxon>
        <taxon>Sordariomycetes</taxon>
        <taxon>Hypocreomycetidae</taxon>
        <taxon>Hypocreales</taxon>
        <taxon>Nectriaceae</taxon>
        <taxon>Neonectria</taxon>
    </lineage>
</organism>
<gene>
    <name evidence="2" type="ORF">AK830_g4893</name>
</gene>
<evidence type="ECO:0000256" key="1">
    <source>
        <dbReference type="SAM" id="MobiDB-lite"/>
    </source>
</evidence>
<dbReference type="EMBL" id="LKCW01000061">
    <property type="protein sequence ID" value="KPM41622.1"/>
    <property type="molecule type" value="Genomic_DNA"/>
</dbReference>
<feature type="compositionally biased region" description="Acidic residues" evidence="1">
    <location>
        <begin position="94"/>
        <end position="105"/>
    </location>
</feature>